<organism evidence="1 2">
    <name type="scientific">Actinoplanes italicus</name>
    <dbReference type="NCBI Taxonomy" id="113567"/>
    <lineage>
        <taxon>Bacteria</taxon>
        <taxon>Bacillati</taxon>
        <taxon>Actinomycetota</taxon>
        <taxon>Actinomycetes</taxon>
        <taxon>Micromonosporales</taxon>
        <taxon>Micromonosporaceae</taxon>
        <taxon>Actinoplanes</taxon>
    </lineage>
</organism>
<dbReference type="AlphaFoldDB" id="A0A2T0KHJ4"/>
<evidence type="ECO:0000313" key="2">
    <source>
        <dbReference type="Proteomes" id="UP000239415"/>
    </source>
</evidence>
<keyword evidence="2" id="KW-1185">Reference proteome</keyword>
<reference evidence="1 2" key="1">
    <citation type="submission" date="2018-03" db="EMBL/GenBank/DDBJ databases">
        <title>Genomic Encyclopedia of Archaeal and Bacterial Type Strains, Phase II (KMG-II): from individual species to whole genera.</title>
        <authorList>
            <person name="Goeker M."/>
        </authorList>
    </citation>
    <scope>NUCLEOTIDE SEQUENCE [LARGE SCALE GENOMIC DNA]</scope>
    <source>
        <strain evidence="1 2">DSM 43146</strain>
    </source>
</reference>
<proteinExistence type="predicted"/>
<comment type="caution">
    <text evidence="1">The sequence shown here is derived from an EMBL/GenBank/DDBJ whole genome shotgun (WGS) entry which is preliminary data.</text>
</comment>
<sequence length="31" mass="3568">MAKILNLQAMEDTMPTKAWPCFSYITTFDCP</sequence>
<protein>
    <submittedName>
        <fullName evidence="1">Uncharacterized protein</fullName>
    </submittedName>
</protein>
<accession>A0A2T0KHJ4</accession>
<name>A0A2T0KHJ4_9ACTN</name>
<evidence type="ECO:0000313" key="1">
    <source>
        <dbReference type="EMBL" id="PRX22898.1"/>
    </source>
</evidence>
<dbReference type="Proteomes" id="UP000239415">
    <property type="component" value="Unassembled WGS sequence"/>
</dbReference>
<dbReference type="EMBL" id="PVMZ01000004">
    <property type="protein sequence ID" value="PRX22898.1"/>
    <property type="molecule type" value="Genomic_DNA"/>
</dbReference>
<gene>
    <name evidence="1" type="ORF">CLV67_104426</name>
</gene>